<feature type="domain" description="Amidohydrolase-related" evidence="2">
    <location>
        <begin position="5"/>
        <end position="257"/>
    </location>
</feature>
<dbReference type="SUPFAM" id="SSF51556">
    <property type="entry name" value="Metallo-dependent hydrolases"/>
    <property type="match status" value="1"/>
</dbReference>
<evidence type="ECO:0000313" key="3">
    <source>
        <dbReference type="EMBL" id="GAA1501862.1"/>
    </source>
</evidence>
<evidence type="ECO:0000256" key="1">
    <source>
        <dbReference type="ARBA" id="ARBA00023239"/>
    </source>
</evidence>
<organism evidence="3 4">
    <name type="scientific">Dactylosporangium maewongense</name>
    <dbReference type="NCBI Taxonomy" id="634393"/>
    <lineage>
        <taxon>Bacteria</taxon>
        <taxon>Bacillati</taxon>
        <taxon>Actinomycetota</taxon>
        <taxon>Actinomycetes</taxon>
        <taxon>Micromonosporales</taxon>
        <taxon>Micromonosporaceae</taxon>
        <taxon>Dactylosporangium</taxon>
    </lineage>
</organism>
<keyword evidence="4" id="KW-1185">Reference proteome</keyword>
<dbReference type="InterPro" id="IPR032466">
    <property type="entry name" value="Metal_Hydrolase"/>
</dbReference>
<evidence type="ECO:0000259" key="2">
    <source>
        <dbReference type="Pfam" id="PF04909"/>
    </source>
</evidence>
<gene>
    <name evidence="3" type="ORF">GCM10009827_012490</name>
</gene>
<dbReference type="PANTHER" id="PTHR21240:SF19">
    <property type="entry name" value="CATALYTIC_ HYDROLASE"/>
    <property type="match status" value="1"/>
</dbReference>
<evidence type="ECO:0000313" key="4">
    <source>
        <dbReference type="Proteomes" id="UP001501470"/>
    </source>
</evidence>
<dbReference type="Proteomes" id="UP001501470">
    <property type="component" value="Unassembled WGS sequence"/>
</dbReference>
<sequence>MLTCDSQIHLFPEGHEERAAKFGQRVIALATILADMDAAGIDRAVLVPPFPAAMQISLDAVAAHPDRFRTTAHLALDKPEAREQVKAWPDDAVVAVRVGFPPWHKVSWLDDGTADWFWPVAAEQGLPVMVWAPAQLAKLGPVAAAHPGLNLIVDHLGLFVDDKDDALDPILDELVALAAHDNVSVKASALPCATDEPYPYRGLAPRIERVVDAFGAGRVFWGTDATRLPCTYAQAVAMFTEELPFLKDDDLDLVMGGALLRRLGWDR</sequence>
<accession>A0ABP4KEI3</accession>
<dbReference type="EMBL" id="BAAAQD010000001">
    <property type="protein sequence ID" value="GAA1501862.1"/>
    <property type="molecule type" value="Genomic_DNA"/>
</dbReference>
<keyword evidence="1" id="KW-0456">Lyase</keyword>
<protein>
    <submittedName>
        <fullName evidence="3">Amidohydrolase family protein</fullName>
    </submittedName>
</protein>
<dbReference type="Gene3D" id="3.20.20.140">
    <property type="entry name" value="Metal-dependent hydrolases"/>
    <property type="match status" value="1"/>
</dbReference>
<dbReference type="InterPro" id="IPR032465">
    <property type="entry name" value="ACMSD"/>
</dbReference>
<name>A0ABP4KEI3_9ACTN</name>
<dbReference type="InterPro" id="IPR006680">
    <property type="entry name" value="Amidohydro-rel"/>
</dbReference>
<reference evidence="4" key="1">
    <citation type="journal article" date="2019" name="Int. J. Syst. Evol. Microbiol.">
        <title>The Global Catalogue of Microorganisms (GCM) 10K type strain sequencing project: providing services to taxonomists for standard genome sequencing and annotation.</title>
        <authorList>
            <consortium name="The Broad Institute Genomics Platform"/>
            <consortium name="The Broad Institute Genome Sequencing Center for Infectious Disease"/>
            <person name="Wu L."/>
            <person name="Ma J."/>
        </authorList>
    </citation>
    <scope>NUCLEOTIDE SEQUENCE [LARGE SCALE GENOMIC DNA]</scope>
    <source>
        <strain evidence="4">JCM 15933</strain>
    </source>
</reference>
<proteinExistence type="predicted"/>
<comment type="caution">
    <text evidence="3">The sequence shown here is derived from an EMBL/GenBank/DDBJ whole genome shotgun (WGS) entry which is preliminary data.</text>
</comment>
<dbReference type="PANTHER" id="PTHR21240">
    <property type="entry name" value="2-AMINO-3-CARBOXYLMUCONATE-6-SEMIALDEHYDE DECARBOXYLASE"/>
    <property type="match status" value="1"/>
</dbReference>
<dbReference type="RefSeq" id="WP_344500388.1">
    <property type="nucleotide sequence ID" value="NZ_BAAAQD010000001.1"/>
</dbReference>
<dbReference type="Pfam" id="PF04909">
    <property type="entry name" value="Amidohydro_2"/>
    <property type="match status" value="1"/>
</dbReference>